<keyword evidence="2" id="KW-0963">Cytoplasm</keyword>
<dbReference type="InterPro" id="IPR024161">
    <property type="entry name" value="Znf_nanos-typ"/>
</dbReference>
<organism evidence="10 11">
    <name type="scientific">Hydra vulgaris</name>
    <name type="common">Hydra</name>
    <name type="synonym">Hydra attenuata</name>
    <dbReference type="NCBI Taxonomy" id="6087"/>
    <lineage>
        <taxon>Eukaryota</taxon>
        <taxon>Metazoa</taxon>
        <taxon>Cnidaria</taxon>
        <taxon>Hydrozoa</taxon>
        <taxon>Hydroidolina</taxon>
        <taxon>Anthoathecata</taxon>
        <taxon>Aplanulata</taxon>
        <taxon>Hydridae</taxon>
        <taxon>Hydra</taxon>
    </lineage>
</organism>
<dbReference type="InterPro" id="IPR008705">
    <property type="entry name" value="Nanos/Xcar2"/>
</dbReference>
<evidence type="ECO:0000256" key="3">
    <source>
        <dbReference type="ARBA" id="ARBA00022723"/>
    </source>
</evidence>
<keyword evidence="3" id="KW-0479">Metal-binding</keyword>
<dbReference type="InterPro" id="IPR038129">
    <property type="entry name" value="Nanos_sf"/>
</dbReference>
<gene>
    <name evidence="11" type="primary">LOC100192237</name>
</gene>
<feature type="domain" description="Nanos-type" evidence="9">
    <location>
        <begin position="201"/>
        <end position="255"/>
    </location>
</feature>
<evidence type="ECO:0000256" key="2">
    <source>
        <dbReference type="ARBA" id="ARBA00022490"/>
    </source>
</evidence>
<dbReference type="RefSeq" id="XP_065650102.1">
    <property type="nucleotide sequence ID" value="XM_065794030.1"/>
</dbReference>
<reference evidence="11" key="1">
    <citation type="submission" date="2025-08" db="UniProtKB">
        <authorList>
            <consortium name="RefSeq"/>
        </authorList>
    </citation>
    <scope>IDENTIFICATION</scope>
</reference>
<dbReference type="PANTHER" id="PTHR12887">
    <property type="entry name" value="NANOS PROTEIN"/>
    <property type="match status" value="1"/>
</dbReference>
<dbReference type="Gene3D" id="4.10.60.30">
    <property type="entry name" value="Nanos, RNA-binding domain"/>
    <property type="match status" value="1"/>
</dbReference>
<evidence type="ECO:0000256" key="8">
    <source>
        <dbReference type="PROSITE-ProRule" id="PRU00855"/>
    </source>
</evidence>
<keyword evidence="5" id="KW-0862">Zinc</keyword>
<evidence type="ECO:0000259" key="9">
    <source>
        <dbReference type="PROSITE" id="PS51522"/>
    </source>
</evidence>
<keyword evidence="4 8" id="KW-0863">Zinc-finger</keyword>
<evidence type="ECO:0000313" key="11">
    <source>
        <dbReference type="RefSeq" id="XP_065650102.1"/>
    </source>
</evidence>
<proteinExistence type="inferred from homology"/>
<keyword evidence="7 8" id="KW-0694">RNA-binding</keyword>
<keyword evidence="6 8" id="KW-0810">Translation regulation</keyword>
<evidence type="ECO:0000313" key="10">
    <source>
        <dbReference type="Proteomes" id="UP001652625"/>
    </source>
</evidence>
<evidence type="ECO:0000256" key="4">
    <source>
        <dbReference type="ARBA" id="ARBA00022771"/>
    </source>
</evidence>
<keyword evidence="10" id="KW-1185">Reference proteome</keyword>
<dbReference type="GeneID" id="100192237"/>
<evidence type="ECO:0000256" key="7">
    <source>
        <dbReference type="ARBA" id="ARBA00022884"/>
    </source>
</evidence>
<dbReference type="Pfam" id="PF05741">
    <property type="entry name" value="zf-nanos"/>
    <property type="match status" value="1"/>
</dbReference>
<protein>
    <submittedName>
        <fullName evidence="11">Uncharacterized protein LOC100192237</fullName>
    </submittedName>
</protein>
<dbReference type="PROSITE" id="PS51522">
    <property type="entry name" value="ZF_NANOS"/>
    <property type="match status" value="1"/>
</dbReference>
<evidence type="ECO:0000256" key="5">
    <source>
        <dbReference type="ARBA" id="ARBA00022833"/>
    </source>
</evidence>
<dbReference type="Proteomes" id="UP001652625">
    <property type="component" value="Chromosome 03"/>
</dbReference>
<evidence type="ECO:0000256" key="1">
    <source>
        <dbReference type="ARBA" id="ARBA00004496"/>
    </source>
</evidence>
<sequence length="309" mass="34739">MTMTDVYMQNFVLKNIFETDDELDLWSSSDSSNSSECSPTFFSRSAKEINDFKLYKDYLGLSNLLTNVKISDDNPLVNGVHRLSFLPRNQIYNKLSNDPEGSDVDVYSPTRDFALRSRDNNNNFPDVKQLPPSTRLSKSDRDMIISGAFQQQLSFINKHSDRSQIKMNPPLQAPPSPVLVQPQQTLYNSHDSLTLRASSNVCVFCRNNGESENVYASHVLKDTDGRTSCPILRAYTCPICKANGDNSHTIKYCPMNQNARSASTFNGLSLPPSVNMVPRNTFPQPVRGNFRSPFPVNLTPRINLGAKIR</sequence>
<comment type="similarity">
    <text evidence="8">Belongs to the nanos family.</text>
</comment>
<name>A0ABM4BM16_HYDVU</name>
<accession>A0ABM4BM16</accession>
<comment type="subcellular location">
    <subcellularLocation>
        <location evidence="1">Cytoplasm</location>
    </subcellularLocation>
</comment>
<evidence type="ECO:0000256" key="6">
    <source>
        <dbReference type="ARBA" id="ARBA00022845"/>
    </source>
</evidence>